<feature type="domain" description="VWA7 Ig-like" evidence="7">
    <location>
        <begin position="715"/>
        <end position="813"/>
    </location>
</feature>
<feature type="chain" id="PRO_5044229208" description="VWFA domain-containing protein" evidence="5">
    <location>
        <begin position="31"/>
        <end position="939"/>
    </location>
</feature>
<reference evidence="10" key="3">
    <citation type="submission" date="2025-08" db="UniProtKB">
        <authorList>
            <consortium name="Ensembl"/>
        </authorList>
    </citation>
    <scope>IDENTIFICATION</scope>
</reference>
<dbReference type="InterPro" id="IPR056475">
    <property type="entry name" value="GBD_Hemicentin/VWA7"/>
</dbReference>
<keyword evidence="2" id="KW-0964">Secreted</keyword>
<feature type="signal peptide" evidence="5">
    <location>
        <begin position="1"/>
        <end position="30"/>
    </location>
</feature>
<dbReference type="InterPro" id="IPR052577">
    <property type="entry name" value="VWA7"/>
</dbReference>
<dbReference type="Pfam" id="PF23619">
    <property type="entry name" value="Ig_VWA7"/>
    <property type="match status" value="1"/>
</dbReference>
<dbReference type="Proteomes" id="UP000265140">
    <property type="component" value="Chromosome 7"/>
</dbReference>
<evidence type="ECO:0000259" key="7">
    <source>
        <dbReference type="Pfam" id="PF23619"/>
    </source>
</evidence>
<dbReference type="Pfam" id="PF25107">
    <property type="entry name" value="VWA7_N"/>
    <property type="match status" value="1"/>
</dbReference>
<dbReference type="GeneID" id="105031267"/>
<dbReference type="InterPro" id="IPR057615">
    <property type="entry name" value="Ig_VWA7"/>
</dbReference>
<dbReference type="PANTHER" id="PTHR14905">
    <property type="entry name" value="NG37"/>
    <property type="match status" value="1"/>
</dbReference>
<dbReference type="PANTHER" id="PTHR14905:SF18">
    <property type="entry name" value="VON WILLEBRAND FACTOR A DOMAIN-CONTAINING 10, TANDEM DUPLICATE 1-RELATED"/>
    <property type="match status" value="1"/>
</dbReference>
<dbReference type="SUPFAM" id="SSF53300">
    <property type="entry name" value="vWA-like"/>
    <property type="match status" value="1"/>
</dbReference>
<keyword evidence="4" id="KW-0325">Glycoprotein</keyword>
<feature type="domain" description="Hemicentin/VWA7 galactose-binding" evidence="6">
    <location>
        <begin position="503"/>
        <end position="598"/>
    </location>
</feature>
<dbReference type="Pfam" id="PF25106">
    <property type="entry name" value="VWA_4"/>
    <property type="match status" value="1"/>
</dbReference>
<evidence type="ECO:0000256" key="2">
    <source>
        <dbReference type="ARBA" id="ARBA00022525"/>
    </source>
</evidence>
<evidence type="ECO:0000256" key="4">
    <source>
        <dbReference type="ARBA" id="ARBA00023180"/>
    </source>
</evidence>
<dbReference type="InterPro" id="IPR056862">
    <property type="entry name" value="VWA7_N"/>
</dbReference>
<evidence type="ECO:0000256" key="3">
    <source>
        <dbReference type="ARBA" id="ARBA00022729"/>
    </source>
</evidence>
<accession>A0A3P8XJC7</accession>
<keyword evidence="11" id="KW-1185">Reference proteome</keyword>
<evidence type="ECO:0000259" key="6">
    <source>
        <dbReference type="Pfam" id="PF23560"/>
    </source>
</evidence>
<reference evidence="11" key="1">
    <citation type="journal article" date="2014" name="PLoS ONE">
        <title>The genome and linkage map of the northern pike (Esox lucius): conserved synteny revealed between the salmonid sister group and the Neoteleostei.</title>
        <authorList>
            <person name="Rondeau E.B."/>
            <person name="Minkley D.R."/>
            <person name="Leong J.S."/>
            <person name="Messmer A.M."/>
            <person name="Jantzen J.R."/>
            <person name="von Schalburg K.R."/>
            <person name="Lemon C."/>
            <person name="Bird N.H."/>
            <person name="Koop B.F."/>
        </authorList>
    </citation>
    <scope>NUCLEOTIDE SEQUENCE</scope>
</reference>
<dbReference type="Bgee" id="ENSELUG00000005804">
    <property type="expression patterns" value="Expressed in pharyngeal gill and 5 other cell types or tissues"/>
</dbReference>
<evidence type="ECO:0000313" key="11">
    <source>
        <dbReference type="Proteomes" id="UP000265140"/>
    </source>
</evidence>
<evidence type="ECO:0000256" key="1">
    <source>
        <dbReference type="ARBA" id="ARBA00004613"/>
    </source>
</evidence>
<dbReference type="Pfam" id="PF23560">
    <property type="entry name" value="GBD_Hemicentin"/>
    <property type="match status" value="1"/>
</dbReference>
<reference evidence="10" key="4">
    <citation type="submission" date="2025-09" db="UniProtKB">
        <authorList>
            <consortium name="Ensembl"/>
        </authorList>
    </citation>
    <scope>IDENTIFICATION</scope>
</reference>
<dbReference type="GO" id="GO:0005576">
    <property type="term" value="C:extracellular region"/>
    <property type="evidence" value="ECO:0007669"/>
    <property type="project" value="UniProtKB-SubCell"/>
</dbReference>
<feature type="domain" description="Hemicentin-1-like von Willebrand factor A" evidence="8">
    <location>
        <begin position="310"/>
        <end position="484"/>
    </location>
</feature>
<dbReference type="InterPro" id="IPR036465">
    <property type="entry name" value="vWFA_dom_sf"/>
</dbReference>
<dbReference type="RefSeq" id="XP_010903897.2">
    <property type="nucleotide sequence ID" value="XM_010905595.4"/>
</dbReference>
<sequence length="939" mass="99604">MTHLCDFARLMMSPGLAIACLLLLLTGSKGFKVLPSDNSSTHQDITNKAILQTTAQVCKDLASVEGRDFTLPPGPLTAETVALACSSFGSTLIFQTFIKQISLNNVEIDLIHAFSGEYHFDNEMFVKGRKLITDGMTSVKASIKQGNFVAARQRLGNILHTLQDFYSHSNWIELGNISPLSDLIRSDVPNIGPLADKDTPTCQNCVGGVCQNNILENIIRDKKLTSGYFGIFKPKGKCSHGGFLDSTSLQKPTGGINKDASGSIHGYLHAKAAEVAGAATRELLQDIRGAAGDRDFLRMMGIYTNGTSVLCFVIDTSSSMTEDIDAVRKMISFIIDSKRGTADQLSAYILVPFKDSGFGPLIRITDPDEFKAHINTLTANGGGAFPKMCLSGLQLALTGAPPSSEIFVFTDAPPKDLDLLGTVTALIERTKSVVTFMLTGSLSFSRRRRSVQSQGLNGRVAASDSQVYLDLAQASGGLAIQTTKTELSQATGIIVDSSSSPLVTILHAVRSSGSADRLSFVVDESVRNLTAYFTGRSLSFTVTSPSGVSQSNAAVNGPLGMIETVGNFHRLQLKSQAGLWEISVSSTLAFTLKVVGQSPIDFRYDFVEVNQGPHSSYAVLQSRAQAGVNGTLLVTIMGSDFVRLTEVTLVETSGSVVVTGTVESVGNKDYLVTMDQVPAGEFFVSLKGESIKVTPRAGTNSFQRQSSTRFRTSTVMVTALAEGVLEPGTPFSIPFTVTTNDTAGSLTIRASNDRGFSSSFPSTLALVTGGANGTVTLTAPPNTPSGKDVTLTIEAESPGATDTNYAVLRLSVVSMVTDVNRPVCEVLSVKANCSKNCSLSTWELSANLTDGDGTGIERITLRQGNGTLNTDTAVDTSGVSVTMATYSASCCSPVLELVAVDVVGNVGTCYKSINRGHTVAHSSHLSFIMFLTVTLVLSS</sequence>
<keyword evidence="3 5" id="KW-0732">Signal</keyword>
<dbReference type="KEGG" id="els:105031267"/>
<dbReference type="CDD" id="cd00198">
    <property type="entry name" value="vWFA"/>
    <property type="match status" value="1"/>
</dbReference>
<organism evidence="10 11">
    <name type="scientific">Esox lucius</name>
    <name type="common">Northern pike</name>
    <dbReference type="NCBI Taxonomy" id="8010"/>
    <lineage>
        <taxon>Eukaryota</taxon>
        <taxon>Metazoa</taxon>
        <taxon>Chordata</taxon>
        <taxon>Craniata</taxon>
        <taxon>Vertebrata</taxon>
        <taxon>Euteleostomi</taxon>
        <taxon>Actinopterygii</taxon>
        <taxon>Neopterygii</taxon>
        <taxon>Teleostei</taxon>
        <taxon>Protacanthopterygii</taxon>
        <taxon>Esociformes</taxon>
        <taxon>Esocidae</taxon>
        <taxon>Esox</taxon>
    </lineage>
</organism>
<proteinExistence type="predicted"/>
<dbReference type="Ensembl" id="ENSELUT00000011965.3">
    <property type="protein sequence ID" value="ENSELUP00000004671.3"/>
    <property type="gene ID" value="ENSELUG00000036697.1"/>
</dbReference>
<protein>
    <recommendedName>
        <fullName evidence="12">VWFA domain-containing protein</fullName>
    </recommendedName>
</protein>
<reference evidence="10" key="2">
    <citation type="submission" date="2020-02" db="EMBL/GenBank/DDBJ databases">
        <title>Esox lucius (northern pike) genome, fEsoLuc1, primary haplotype.</title>
        <authorList>
            <person name="Myers G."/>
            <person name="Karagic N."/>
            <person name="Meyer A."/>
            <person name="Pippel M."/>
            <person name="Reichard M."/>
            <person name="Winkler S."/>
            <person name="Tracey A."/>
            <person name="Sims Y."/>
            <person name="Howe K."/>
            <person name="Rhie A."/>
            <person name="Formenti G."/>
            <person name="Durbin R."/>
            <person name="Fedrigo O."/>
            <person name="Jarvis E.D."/>
        </authorList>
    </citation>
    <scope>NUCLEOTIDE SEQUENCE [LARGE SCALE GENOMIC DNA]</scope>
</reference>
<dbReference type="InterPro" id="IPR056861">
    <property type="entry name" value="HMCN1-like_VWA"/>
</dbReference>
<comment type="subcellular location">
    <subcellularLocation>
        <location evidence="1">Secreted</location>
    </subcellularLocation>
</comment>
<dbReference type="OMA" id="MFVQGKK"/>
<dbReference type="Gene3D" id="3.40.50.410">
    <property type="entry name" value="von Willebrand factor, type A domain"/>
    <property type="match status" value="1"/>
</dbReference>
<dbReference type="AlphaFoldDB" id="A0A3P8XJC7"/>
<evidence type="ECO:0000259" key="8">
    <source>
        <dbReference type="Pfam" id="PF25106"/>
    </source>
</evidence>
<evidence type="ECO:0000256" key="5">
    <source>
        <dbReference type="SAM" id="SignalP"/>
    </source>
</evidence>
<evidence type="ECO:0008006" key="12">
    <source>
        <dbReference type="Google" id="ProtNLM"/>
    </source>
</evidence>
<feature type="domain" description="VWA7 N-terminal" evidence="9">
    <location>
        <begin position="76"/>
        <end position="297"/>
    </location>
</feature>
<evidence type="ECO:0000259" key="9">
    <source>
        <dbReference type="Pfam" id="PF25107"/>
    </source>
</evidence>
<name>A0A3P8XJC7_ESOLU</name>
<evidence type="ECO:0000313" key="10">
    <source>
        <dbReference type="Ensembl" id="ENSELUP00000004671.3"/>
    </source>
</evidence>
<dbReference type="GeneTree" id="ENSGT00390000011517"/>